<evidence type="ECO:0000256" key="1">
    <source>
        <dbReference type="ARBA" id="ARBA00023125"/>
    </source>
</evidence>
<evidence type="ECO:0000313" key="3">
    <source>
        <dbReference type="EMBL" id="TYP73275.1"/>
    </source>
</evidence>
<gene>
    <name evidence="3" type="ORF">BCM02_107259</name>
</gene>
<proteinExistence type="predicted"/>
<dbReference type="RefSeq" id="WP_148930828.1">
    <property type="nucleotide sequence ID" value="NZ_VNHS01000007.1"/>
</dbReference>
<dbReference type="GO" id="GO:0003677">
    <property type="term" value="F:DNA binding"/>
    <property type="evidence" value="ECO:0007669"/>
    <property type="project" value="UniProtKB-KW"/>
</dbReference>
<dbReference type="OrthoDB" id="9804312at2"/>
<dbReference type="Proteomes" id="UP000323257">
    <property type="component" value="Unassembled WGS sequence"/>
</dbReference>
<sequence>MLDNKKAGKNILALRKGASLTQSALSNLLGVSHQAVSKWEQGECLPDIEVLLKLGQVFNKSVEEILLSERVTSDSVIMEDVNPPNGTSEQLDIWTKALIKIKSQMDIRSFDTWFENTKAEYVEGTFIIYSPIDFATEWLHSRYSKLVLQILEETTGESYVKVEFRTMDNRVPPNKQKATIRKYEYKVESGSMDKQVRARWLY</sequence>
<keyword evidence="1 3" id="KW-0238">DNA-binding</keyword>
<dbReference type="PANTHER" id="PTHR46558:SF13">
    <property type="entry name" value="HTH-TYPE TRANSCRIPTIONAL REGULATOR IMMR"/>
    <property type="match status" value="1"/>
</dbReference>
<dbReference type="PROSITE" id="PS50943">
    <property type="entry name" value="HTH_CROC1"/>
    <property type="match status" value="1"/>
</dbReference>
<dbReference type="InterPro" id="IPR038454">
    <property type="entry name" value="DnaA_N_sf"/>
</dbReference>
<dbReference type="AlphaFoldDB" id="A0A5S5C1G4"/>
<dbReference type="Gene3D" id="1.10.260.40">
    <property type="entry name" value="lambda repressor-like DNA-binding domains"/>
    <property type="match status" value="1"/>
</dbReference>
<evidence type="ECO:0000313" key="4">
    <source>
        <dbReference type="Proteomes" id="UP000323257"/>
    </source>
</evidence>
<keyword evidence="4" id="KW-1185">Reference proteome</keyword>
<feature type="domain" description="HTH cro/C1-type" evidence="2">
    <location>
        <begin position="11"/>
        <end position="65"/>
    </location>
</feature>
<dbReference type="InterPro" id="IPR001387">
    <property type="entry name" value="Cro/C1-type_HTH"/>
</dbReference>
<protein>
    <submittedName>
        <fullName evidence="3">DNA-binding XRE family transcriptional regulator</fullName>
    </submittedName>
</protein>
<dbReference type="EMBL" id="VNHS01000007">
    <property type="protein sequence ID" value="TYP73275.1"/>
    <property type="molecule type" value="Genomic_DNA"/>
</dbReference>
<organism evidence="3 4">
    <name type="scientific">Paenibacillus methanolicus</name>
    <dbReference type="NCBI Taxonomy" id="582686"/>
    <lineage>
        <taxon>Bacteria</taxon>
        <taxon>Bacillati</taxon>
        <taxon>Bacillota</taxon>
        <taxon>Bacilli</taxon>
        <taxon>Bacillales</taxon>
        <taxon>Paenibacillaceae</taxon>
        <taxon>Paenibacillus</taxon>
    </lineage>
</organism>
<dbReference type="PANTHER" id="PTHR46558">
    <property type="entry name" value="TRACRIPTIONAL REGULATORY PROTEIN-RELATED-RELATED"/>
    <property type="match status" value="1"/>
</dbReference>
<dbReference type="Pfam" id="PF11638">
    <property type="entry name" value="DnaA_N"/>
    <property type="match status" value="1"/>
</dbReference>
<dbReference type="CDD" id="cd00093">
    <property type="entry name" value="HTH_XRE"/>
    <property type="match status" value="1"/>
</dbReference>
<evidence type="ECO:0000259" key="2">
    <source>
        <dbReference type="PROSITE" id="PS50943"/>
    </source>
</evidence>
<accession>A0A5S5C1G4</accession>
<comment type="caution">
    <text evidence="3">The sequence shown here is derived from an EMBL/GenBank/DDBJ whole genome shotgun (WGS) entry which is preliminary data.</text>
</comment>
<dbReference type="Pfam" id="PF01381">
    <property type="entry name" value="HTH_3"/>
    <property type="match status" value="1"/>
</dbReference>
<dbReference type="SMART" id="SM00530">
    <property type="entry name" value="HTH_XRE"/>
    <property type="match status" value="1"/>
</dbReference>
<dbReference type="Gene3D" id="3.30.300.180">
    <property type="match status" value="1"/>
</dbReference>
<dbReference type="InterPro" id="IPR024633">
    <property type="entry name" value="DnaA_N_dom"/>
</dbReference>
<name>A0A5S5C1G4_9BACL</name>
<reference evidence="3 4" key="1">
    <citation type="submission" date="2019-07" db="EMBL/GenBank/DDBJ databases">
        <title>Genomic Encyclopedia of Type Strains, Phase III (KMG-III): the genomes of soil and plant-associated and newly described type strains.</title>
        <authorList>
            <person name="Whitman W."/>
        </authorList>
    </citation>
    <scope>NUCLEOTIDE SEQUENCE [LARGE SCALE GENOMIC DNA]</scope>
    <source>
        <strain evidence="3 4">BL24</strain>
    </source>
</reference>
<dbReference type="SUPFAM" id="SSF47413">
    <property type="entry name" value="lambda repressor-like DNA-binding domains"/>
    <property type="match status" value="1"/>
</dbReference>
<dbReference type="InterPro" id="IPR010982">
    <property type="entry name" value="Lambda_DNA-bd_dom_sf"/>
</dbReference>